<reference evidence="4 5" key="1">
    <citation type="submission" date="2024-10" db="EMBL/GenBank/DDBJ databases">
        <title>The Natural Products Discovery Center: Release of the First 8490 Sequenced Strains for Exploring Actinobacteria Biosynthetic Diversity.</title>
        <authorList>
            <person name="Kalkreuter E."/>
            <person name="Kautsar S.A."/>
            <person name="Yang D."/>
            <person name="Bader C.D."/>
            <person name="Teijaro C.N."/>
            <person name="Fluegel L."/>
            <person name="Davis C.M."/>
            <person name="Simpson J.R."/>
            <person name="Lauterbach L."/>
            <person name="Steele A.D."/>
            <person name="Gui C."/>
            <person name="Meng S."/>
            <person name="Li G."/>
            <person name="Viehrig K."/>
            <person name="Ye F."/>
            <person name="Su P."/>
            <person name="Kiefer A.F."/>
            <person name="Nichols A."/>
            <person name="Cepeda A.J."/>
            <person name="Yan W."/>
            <person name="Fan B."/>
            <person name="Jiang Y."/>
            <person name="Adhikari A."/>
            <person name="Zheng C.-J."/>
            <person name="Schuster L."/>
            <person name="Cowan T.M."/>
            <person name="Smanski M.J."/>
            <person name="Chevrette M.G."/>
            <person name="De Carvalho L.P.S."/>
            <person name="Shen B."/>
        </authorList>
    </citation>
    <scope>NUCLEOTIDE SEQUENCE [LARGE SCALE GENOMIC DNA]</scope>
    <source>
        <strain evidence="4 5">NPDC087689</strain>
    </source>
</reference>
<organism evidence="4 5">
    <name type="scientific">Pseudomonas iridis</name>
    <dbReference type="NCBI Taxonomy" id="2710587"/>
    <lineage>
        <taxon>Bacteria</taxon>
        <taxon>Pseudomonadati</taxon>
        <taxon>Pseudomonadota</taxon>
        <taxon>Gammaproteobacteria</taxon>
        <taxon>Pseudomonadales</taxon>
        <taxon>Pseudomonadaceae</taxon>
        <taxon>Pseudomonas</taxon>
    </lineage>
</organism>
<feature type="transmembrane region" description="Helical" evidence="1">
    <location>
        <begin position="142"/>
        <end position="157"/>
    </location>
</feature>
<feature type="transmembrane region" description="Helical" evidence="1">
    <location>
        <begin position="71"/>
        <end position="91"/>
    </location>
</feature>
<comment type="caution">
    <text evidence="4">The sequence shown here is derived from an EMBL/GenBank/DDBJ whole genome shotgun (WGS) entry which is preliminary data.</text>
</comment>
<name>A0ABW8DLK5_9PSED</name>
<evidence type="ECO:0000313" key="4">
    <source>
        <dbReference type="EMBL" id="MFJ2288110.1"/>
    </source>
</evidence>
<keyword evidence="1" id="KW-0472">Membrane</keyword>
<gene>
    <name evidence="4" type="ORF">ACIOUF_17415</name>
</gene>
<dbReference type="EMBL" id="JBIUVY010000030">
    <property type="protein sequence ID" value="MFJ2288110.1"/>
    <property type="molecule type" value="Genomic_DNA"/>
</dbReference>
<sequence length="679" mass="75285">MKYRPEIDGLRAISVTAVLLFHLGASLFPGGFVGVDIFFVISGFLITSIIKKEIEAGSFSIMSFYDRRIRRIFPALLAMIGCTIVFGYFALLPGEYQKLGISSAYSVASISNFFFFNNTGYFDAAAKTMPLLHTWSLAVEEQFYLGLPLLLLILFAVSRKRASIPIIGTALVMVSSFAWSIYVIQTDPKAAFFLPQYRVWELGIGALLAFLPSNAKEFLPRWALEAAPIVGLTMIFYGVFMFNEKEPFPGFKALIPATGAALVLFQSGAMTFANRLLRFQPLPKIGLISYSLYLWHWPIIVFWQTYTGNRELGTGEMLGIAGFSLAAAWMSWAFIEQPFRKLRGRHSATIAYGLIAALVVGVAGFSVNKLDGFPARISSEAIAITSKDKMWDYTCPQTLISGPAQGLCAVGADWSTAKSHGVIWGDSHAEHFLPLLDGVAKKAGVSIVLYRGCSPFLGSETVQGYFPLDPTLNNYCRDRREKAVTLINSIPDLNMVILASAWSGYPMRLFTPKEGSSLVAKALTKPVFNAETNTHGQPLLKEALSTLTEEIDKVGRRIILIGDFPNMTSDPIACALSNERSLVRRNCTDRVRYIPKSEFEYRQSQTMSTLRSLKSENPKVDVLIPGDYLCGDKGCTTSIDGVFFYRDTDHIRRNMSEEENQKLAHEIHLPEIITPSGFN</sequence>
<dbReference type="EC" id="2.3.1.-" evidence="4"/>
<evidence type="ECO:0000259" key="2">
    <source>
        <dbReference type="Pfam" id="PF01757"/>
    </source>
</evidence>
<evidence type="ECO:0000313" key="5">
    <source>
        <dbReference type="Proteomes" id="UP001617296"/>
    </source>
</evidence>
<feature type="transmembrane region" description="Helical" evidence="1">
    <location>
        <begin position="347"/>
        <end position="367"/>
    </location>
</feature>
<dbReference type="InterPro" id="IPR043968">
    <property type="entry name" value="SGNH"/>
</dbReference>
<keyword evidence="1" id="KW-1133">Transmembrane helix</keyword>
<dbReference type="InterPro" id="IPR050879">
    <property type="entry name" value="Acyltransferase_3"/>
</dbReference>
<feature type="transmembrane region" description="Helical" evidence="1">
    <location>
        <begin position="164"/>
        <end position="184"/>
    </location>
</feature>
<feature type="transmembrane region" description="Helical" evidence="1">
    <location>
        <begin position="317"/>
        <end position="335"/>
    </location>
</feature>
<feature type="domain" description="Acyltransferase 3" evidence="2">
    <location>
        <begin position="5"/>
        <end position="333"/>
    </location>
</feature>
<dbReference type="RefSeq" id="WP_401231995.1">
    <property type="nucleotide sequence ID" value="NZ_JBIUVY010000030.1"/>
</dbReference>
<keyword evidence="1" id="KW-0812">Transmembrane</keyword>
<accession>A0ABW8DLK5</accession>
<dbReference type="Pfam" id="PF01757">
    <property type="entry name" value="Acyl_transf_3"/>
    <property type="match status" value="1"/>
</dbReference>
<dbReference type="PANTHER" id="PTHR23028">
    <property type="entry name" value="ACETYLTRANSFERASE"/>
    <property type="match status" value="1"/>
</dbReference>
<dbReference type="Pfam" id="PF19040">
    <property type="entry name" value="SGNH"/>
    <property type="match status" value="1"/>
</dbReference>
<proteinExistence type="predicted"/>
<dbReference type="InterPro" id="IPR002656">
    <property type="entry name" value="Acyl_transf_3_dom"/>
</dbReference>
<keyword evidence="4" id="KW-0012">Acyltransferase</keyword>
<feature type="transmembrane region" description="Helical" evidence="1">
    <location>
        <begin position="190"/>
        <end position="210"/>
    </location>
</feature>
<protein>
    <submittedName>
        <fullName evidence="4">Acyltransferase family protein</fullName>
        <ecNumber evidence="4">2.3.1.-</ecNumber>
    </submittedName>
</protein>
<feature type="transmembrane region" description="Helical" evidence="1">
    <location>
        <begin position="254"/>
        <end position="273"/>
    </location>
</feature>
<dbReference type="Proteomes" id="UP001617296">
    <property type="component" value="Unassembled WGS sequence"/>
</dbReference>
<evidence type="ECO:0000259" key="3">
    <source>
        <dbReference type="Pfam" id="PF19040"/>
    </source>
</evidence>
<dbReference type="PANTHER" id="PTHR23028:SF53">
    <property type="entry name" value="ACYL_TRANSF_3 DOMAIN-CONTAINING PROTEIN"/>
    <property type="match status" value="1"/>
</dbReference>
<feature type="transmembrane region" description="Helical" evidence="1">
    <location>
        <begin position="31"/>
        <end position="50"/>
    </location>
</feature>
<feature type="transmembrane region" description="Helical" evidence="1">
    <location>
        <begin position="222"/>
        <end position="242"/>
    </location>
</feature>
<keyword evidence="5" id="KW-1185">Reference proteome</keyword>
<keyword evidence="4" id="KW-0808">Transferase</keyword>
<evidence type="ECO:0000256" key="1">
    <source>
        <dbReference type="SAM" id="Phobius"/>
    </source>
</evidence>
<feature type="transmembrane region" description="Helical" evidence="1">
    <location>
        <begin position="285"/>
        <end position="305"/>
    </location>
</feature>
<dbReference type="GO" id="GO:0016746">
    <property type="term" value="F:acyltransferase activity"/>
    <property type="evidence" value="ECO:0007669"/>
    <property type="project" value="UniProtKB-KW"/>
</dbReference>
<feature type="domain" description="SGNH" evidence="3">
    <location>
        <begin position="405"/>
        <end position="653"/>
    </location>
</feature>